<keyword evidence="5" id="KW-0460">Magnesium</keyword>
<comment type="similarity">
    <text evidence="2 7">Belongs to the FPP/GGPP synthase family.</text>
</comment>
<dbReference type="Pfam" id="PF00348">
    <property type="entry name" value="polyprenyl_synt"/>
    <property type="match status" value="1"/>
</dbReference>
<accession>S9UPJ1</accession>
<dbReference type="PROSITE" id="PS00723">
    <property type="entry name" value="POLYPRENYL_SYNTHASE_1"/>
    <property type="match status" value="1"/>
</dbReference>
<reference evidence="8 9" key="1">
    <citation type="submission" date="2020-08" db="EMBL/GenBank/DDBJ databases">
        <authorList>
            <person name="Newling K."/>
            <person name="Davey J."/>
            <person name="Forrester S."/>
        </authorList>
    </citation>
    <scope>NUCLEOTIDE SEQUENCE [LARGE SCALE GENOMIC DNA]</scope>
    <source>
        <strain evidence="9">Crithidia deanei Carvalho (ATCC PRA-265)</strain>
    </source>
</reference>
<dbReference type="Proteomes" id="UP000515908">
    <property type="component" value="Chromosome 23"/>
</dbReference>
<organism evidence="8 9">
    <name type="scientific">Angomonas deanei</name>
    <dbReference type="NCBI Taxonomy" id="59799"/>
    <lineage>
        <taxon>Eukaryota</taxon>
        <taxon>Discoba</taxon>
        <taxon>Euglenozoa</taxon>
        <taxon>Kinetoplastea</taxon>
        <taxon>Metakinetoplastina</taxon>
        <taxon>Trypanosomatida</taxon>
        <taxon>Trypanosomatidae</taxon>
        <taxon>Strigomonadinae</taxon>
        <taxon>Angomonas</taxon>
    </lineage>
</organism>
<gene>
    <name evidence="8" type="ORF">ADEAN_000947700</name>
</gene>
<dbReference type="GO" id="GO:0046872">
    <property type="term" value="F:metal ion binding"/>
    <property type="evidence" value="ECO:0007669"/>
    <property type="project" value="UniProtKB-KW"/>
</dbReference>
<keyword evidence="9" id="KW-1185">Reference proteome</keyword>
<sequence>MFRSSFVRRCVAKEIAKPGAGSAVLTDKDRPFALVQREVETIKGHIQQLVVNRHNEVLDHAGSYALAAGGKLMRPALVALMAHALSPAELSQRWRTEPISSLDHLPQNSINPFLRLAEVTELIHTASLVHDDVIDNSDTRRGRLALHRVYDAKRAVLAGDYLLARASFYIATLQVPRVVILMTTALEELTAGELMQMDGCFDVDRYEQKSFCKTASLIANSLASAAVLADSGNEQLETTAFEFGKHLGIAFQIVDDCLDITGDEKDLGKPKLADMKEGIATLPVLLAARQDVRVDEAVRRRFTQEGDSEYCLSVVEKSGAVAEAMARADEHCKLGIEQLSTLRPSPARDSLENALALVLNRRA</sequence>
<dbReference type="PANTHER" id="PTHR12001">
    <property type="entry name" value="GERANYLGERANYL PYROPHOSPHATE SYNTHASE"/>
    <property type="match status" value="1"/>
</dbReference>
<dbReference type="GO" id="GO:0004659">
    <property type="term" value="F:prenyltransferase activity"/>
    <property type="evidence" value="ECO:0007669"/>
    <property type="project" value="InterPro"/>
</dbReference>
<dbReference type="EMBL" id="LR877167">
    <property type="protein sequence ID" value="CAD2221938.1"/>
    <property type="molecule type" value="Genomic_DNA"/>
</dbReference>
<evidence type="ECO:0000256" key="7">
    <source>
        <dbReference type="RuleBase" id="RU004466"/>
    </source>
</evidence>
<evidence type="ECO:0000256" key="4">
    <source>
        <dbReference type="ARBA" id="ARBA00022723"/>
    </source>
</evidence>
<dbReference type="OrthoDB" id="9927103at2759"/>
<dbReference type="InterPro" id="IPR008949">
    <property type="entry name" value="Isoprenoid_synthase_dom_sf"/>
</dbReference>
<dbReference type="Gene3D" id="1.10.600.10">
    <property type="entry name" value="Farnesyl Diphosphate Synthase"/>
    <property type="match status" value="1"/>
</dbReference>
<evidence type="ECO:0000256" key="2">
    <source>
        <dbReference type="ARBA" id="ARBA00006706"/>
    </source>
</evidence>
<evidence type="ECO:0000313" key="9">
    <source>
        <dbReference type="Proteomes" id="UP000515908"/>
    </source>
</evidence>
<keyword evidence="4" id="KW-0479">Metal-binding</keyword>
<dbReference type="InterPro" id="IPR000092">
    <property type="entry name" value="Polyprenyl_synt"/>
</dbReference>
<evidence type="ECO:0000256" key="6">
    <source>
        <dbReference type="ARBA" id="ARBA00023229"/>
    </source>
</evidence>
<dbReference type="SFLD" id="SFLDS00005">
    <property type="entry name" value="Isoprenoid_Synthase_Type_I"/>
    <property type="match status" value="1"/>
</dbReference>
<evidence type="ECO:0000256" key="3">
    <source>
        <dbReference type="ARBA" id="ARBA00022679"/>
    </source>
</evidence>
<dbReference type="GO" id="GO:1990234">
    <property type="term" value="C:transferase complex"/>
    <property type="evidence" value="ECO:0007669"/>
    <property type="project" value="TreeGrafter"/>
</dbReference>
<protein>
    <submittedName>
        <fullName evidence="8">Polyprenyl synthetase, putative</fullName>
    </submittedName>
</protein>
<dbReference type="InterPro" id="IPR033749">
    <property type="entry name" value="Polyprenyl_synt_CS"/>
</dbReference>
<dbReference type="VEuPathDB" id="TriTrypDB:ADEAN_000947700"/>
<dbReference type="GO" id="GO:0008299">
    <property type="term" value="P:isoprenoid biosynthetic process"/>
    <property type="evidence" value="ECO:0007669"/>
    <property type="project" value="UniProtKB-KW"/>
</dbReference>
<comment type="cofactor">
    <cofactor evidence="1">
        <name>Mg(2+)</name>
        <dbReference type="ChEBI" id="CHEBI:18420"/>
    </cofactor>
</comment>
<evidence type="ECO:0000256" key="5">
    <source>
        <dbReference type="ARBA" id="ARBA00022842"/>
    </source>
</evidence>
<dbReference type="SUPFAM" id="SSF48576">
    <property type="entry name" value="Terpenoid synthases"/>
    <property type="match status" value="1"/>
</dbReference>
<keyword evidence="6" id="KW-0414">Isoprene biosynthesis</keyword>
<dbReference type="CDD" id="cd00685">
    <property type="entry name" value="Trans_IPPS_HT"/>
    <property type="match status" value="1"/>
</dbReference>
<evidence type="ECO:0000256" key="1">
    <source>
        <dbReference type="ARBA" id="ARBA00001946"/>
    </source>
</evidence>
<name>S9UPJ1_9TRYP</name>
<keyword evidence="3 7" id="KW-0808">Transferase</keyword>
<dbReference type="GO" id="GO:0006744">
    <property type="term" value="P:ubiquinone biosynthetic process"/>
    <property type="evidence" value="ECO:0007669"/>
    <property type="project" value="TreeGrafter"/>
</dbReference>
<evidence type="ECO:0000313" key="8">
    <source>
        <dbReference type="EMBL" id="CAD2221938.1"/>
    </source>
</evidence>
<proteinExistence type="inferred from homology"/>
<dbReference type="PANTHER" id="PTHR12001:SF69">
    <property type="entry name" value="ALL TRANS-POLYPRENYL-DIPHOSPHATE SYNTHASE PDSS1"/>
    <property type="match status" value="1"/>
</dbReference>
<dbReference type="AlphaFoldDB" id="S9UPJ1"/>